<evidence type="ECO:0000313" key="2">
    <source>
        <dbReference type="EMBL" id="OAL34843.1"/>
    </source>
</evidence>
<sequence>MIIIIRTSQMGPGTIGTAVTVQGNGLYLLDPRQWFQDRVASASYSLIPDYLSNPRRHCLVRLNGPAILEMFRSECGADVRLTTCRKWHVLEFLKEYGLSKVHSELWDYEKHGFGLLWPVSRASTGLHQINSLFQNWAAYVPSTLDQDATPTQLQNPDTLVSQQAVVSRKRTRDSSPDAHEDSNRVTKSSRLQSDIEGHLNGFVAVGGPGS</sequence>
<accession>A0A178D0D7</accession>
<feature type="compositionally biased region" description="Basic and acidic residues" evidence="1">
    <location>
        <begin position="172"/>
        <end position="184"/>
    </location>
</feature>
<feature type="compositionally biased region" description="Polar residues" evidence="1">
    <location>
        <begin position="147"/>
        <end position="165"/>
    </location>
</feature>
<dbReference type="AlphaFoldDB" id="A0A178D0D7"/>
<dbReference type="EMBL" id="LVCJ01000035">
    <property type="protein sequence ID" value="OAL34843.1"/>
    <property type="molecule type" value="Genomic_DNA"/>
</dbReference>
<protein>
    <submittedName>
        <fullName evidence="2">Uncharacterized protein</fullName>
    </submittedName>
</protein>
<name>A0A178D0D7_9EURO</name>
<evidence type="ECO:0000256" key="1">
    <source>
        <dbReference type="SAM" id="MobiDB-lite"/>
    </source>
</evidence>
<organism evidence="2 3">
    <name type="scientific">Fonsecaea nubica</name>
    <dbReference type="NCBI Taxonomy" id="856822"/>
    <lineage>
        <taxon>Eukaryota</taxon>
        <taxon>Fungi</taxon>
        <taxon>Dikarya</taxon>
        <taxon>Ascomycota</taxon>
        <taxon>Pezizomycotina</taxon>
        <taxon>Eurotiomycetes</taxon>
        <taxon>Chaetothyriomycetidae</taxon>
        <taxon>Chaetothyriales</taxon>
        <taxon>Herpotrichiellaceae</taxon>
        <taxon>Fonsecaea</taxon>
    </lineage>
</organism>
<proteinExistence type="predicted"/>
<dbReference type="RefSeq" id="XP_022499855.1">
    <property type="nucleotide sequence ID" value="XM_022644095.1"/>
</dbReference>
<comment type="caution">
    <text evidence="2">The sequence shown here is derived from an EMBL/GenBank/DDBJ whole genome shotgun (WGS) entry which is preliminary data.</text>
</comment>
<dbReference type="GeneID" id="34589218"/>
<dbReference type="Proteomes" id="UP000185904">
    <property type="component" value="Unassembled WGS sequence"/>
</dbReference>
<keyword evidence="3" id="KW-1185">Reference proteome</keyword>
<reference evidence="2 3" key="1">
    <citation type="submission" date="2016-03" db="EMBL/GenBank/DDBJ databases">
        <title>The draft genome sequence of Fonsecaea nubica causative agent of cutaneous subcutaneous infection in human host.</title>
        <authorList>
            <person name="Costa F."/>
            <person name="Sybren D.H."/>
            <person name="Raittz R.T."/>
            <person name="Weiss V.A."/>
            <person name="Leao A.C."/>
            <person name="Gomes R."/>
            <person name="De Souza E.M."/>
            <person name="Pedrosa F.O."/>
            <person name="Steffens M.B."/>
            <person name="Bombassaro A."/>
            <person name="Tadra-Sfeir M.Z."/>
            <person name="Moreno L.F."/>
            <person name="Najafzadeh M.J."/>
            <person name="Felipe M.S."/>
            <person name="Teixeira M."/>
            <person name="Sun J."/>
            <person name="Xi L."/>
            <person name="Castro M.A."/>
            <person name="Vicente V.A."/>
        </authorList>
    </citation>
    <scope>NUCLEOTIDE SEQUENCE [LARGE SCALE GENOMIC DNA]</scope>
    <source>
        <strain evidence="2 3">CBS 269.64</strain>
    </source>
</reference>
<gene>
    <name evidence="2" type="ORF">AYO20_05803</name>
</gene>
<evidence type="ECO:0000313" key="3">
    <source>
        <dbReference type="Proteomes" id="UP000185904"/>
    </source>
</evidence>
<feature type="region of interest" description="Disordered" evidence="1">
    <location>
        <begin position="147"/>
        <end position="200"/>
    </location>
</feature>